<evidence type="ECO:0000313" key="1">
    <source>
        <dbReference type="EMBL" id="GAA3595498.1"/>
    </source>
</evidence>
<sequence length="91" mass="10200">MEMATDRSRRQEQPRCDLFVRQSGGGEASDLKLLCCQGGRLCSRRCGDFAGRPEFSLRPLSPGFGAEHFERSQCFAQLGPFLTDRACSFDF</sequence>
<dbReference type="EMBL" id="BAABAA010000019">
    <property type="protein sequence ID" value="GAA3595498.1"/>
    <property type="molecule type" value="Genomic_DNA"/>
</dbReference>
<keyword evidence="2" id="KW-1185">Reference proteome</keyword>
<evidence type="ECO:0000313" key="2">
    <source>
        <dbReference type="Proteomes" id="UP001501222"/>
    </source>
</evidence>
<organism evidence="1 2">
    <name type="scientific">Kribbella ginsengisoli</name>
    <dbReference type="NCBI Taxonomy" id="363865"/>
    <lineage>
        <taxon>Bacteria</taxon>
        <taxon>Bacillati</taxon>
        <taxon>Actinomycetota</taxon>
        <taxon>Actinomycetes</taxon>
        <taxon>Propionibacteriales</taxon>
        <taxon>Kribbellaceae</taxon>
        <taxon>Kribbella</taxon>
    </lineage>
</organism>
<proteinExistence type="predicted"/>
<dbReference type="Proteomes" id="UP001501222">
    <property type="component" value="Unassembled WGS sequence"/>
</dbReference>
<reference evidence="2" key="1">
    <citation type="journal article" date="2019" name="Int. J. Syst. Evol. Microbiol.">
        <title>The Global Catalogue of Microorganisms (GCM) 10K type strain sequencing project: providing services to taxonomists for standard genome sequencing and annotation.</title>
        <authorList>
            <consortium name="The Broad Institute Genomics Platform"/>
            <consortium name="The Broad Institute Genome Sequencing Center for Infectious Disease"/>
            <person name="Wu L."/>
            <person name="Ma J."/>
        </authorList>
    </citation>
    <scope>NUCLEOTIDE SEQUENCE [LARGE SCALE GENOMIC DNA]</scope>
    <source>
        <strain evidence="2">JCM 16928</strain>
    </source>
</reference>
<name>A0ABP6Z087_9ACTN</name>
<protein>
    <submittedName>
        <fullName evidence="1">Uncharacterized protein</fullName>
    </submittedName>
</protein>
<accession>A0ABP6Z087</accession>
<gene>
    <name evidence="1" type="ORF">GCM10022235_78420</name>
</gene>
<comment type="caution">
    <text evidence="1">The sequence shown here is derived from an EMBL/GenBank/DDBJ whole genome shotgun (WGS) entry which is preliminary data.</text>
</comment>